<dbReference type="InterPro" id="IPR052336">
    <property type="entry name" value="MlaD_Phospholipid_Transporter"/>
</dbReference>
<feature type="domain" description="Mce/MlaD" evidence="3">
    <location>
        <begin position="39"/>
        <end position="112"/>
    </location>
</feature>
<dbReference type="PANTHER" id="PTHR33371:SF4">
    <property type="entry name" value="INTERMEMBRANE PHOSPHOLIPID TRANSPORT SYSTEM BINDING PROTEIN MLAD"/>
    <property type="match status" value="1"/>
</dbReference>
<organism evidence="5 6">
    <name type="scientific">Speluncibacter jeojiensis</name>
    <dbReference type="NCBI Taxonomy" id="2710754"/>
    <lineage>
        <taxon>Bacteria</taxon>
        <taxon>Bacillati</taxon>
        <taxon>Actinomycetota</taxon>
        <taxon>Actinomycetes</taxon>
        <taxon>Mycobacteriales</taxon>
        <taxon>Speluncibacteraceae</taxon>
        <taxon>Speluncibacter</taxon>
    </lineage>
</organism>
<dbReference type="InterPro" id="IPR003399">
    <property type="entry name" value="Mce/MlaD"/>
</dbReference>
<evidence type="ECO:0000259" key="3">
    <source>
        <dbReference type="Pfam" id="PF02470"/>
    </source>
</evidence>
<sequence length="416" mass="44052">MSVFAKFSRRQIGLFSLFLALVLIVGAAVWWVLLRPASTVITAYFERSVAIYPGSDVKILGVEVGKVDSVTPQGTQVKVVMSVDGGIDIPAQVKAVQITPSVVPDRFIQLTPAYSGGPKMGETATIPLDRTATPVEVDQLYKSVSDISKALGPDGVNKDGALSNLVNTAAANLNGNGETLAETITKLSAAARTLSDSRGDIFSTVRNLQTFVSALAANDQQVRQFNDQMAQFSGFLDGERQDLAQAVQQLSYALGDVARFVGDNKQKLESNVNGLASVTGTIAKNKAQLAESLEDLPLAIANLINAYDPDSATLQMRVNIPELQNPLGALCKMLDLGKLMPGDPQFDALSRQMAPLIDNCSTIANQITAGIKTPTLNLPFGIMSGDNQQRNPVPGTVPGTPSPRLQPGFGTQGGGR</sequence>
<keyword evidence="2" id="KW-0472">Membrane</keyword>
<keyword evidence="2" id="KW-0812">Transmembrane</keyword>
<evidence type="ECO:0000256" key="1">
    <source>
        <dbReference type="SAM" id="MobiDB-lite"/>
    </source>
</evidence>
<reference evidence="5" key="1">
    <citation type="submission" date="2022-08" db="EMBL/GenBank/DDBJ databases">
        <title>Genome analysis of Corynebacteriales strain.</title>
        <authorList>
            <person name="Lee S.D."/>
        </authorList>
    </citation>
    <scope>NUCLEOTIDE SEQUENCE</scope>
    <source>
        <strain evidence="5">D3-21</strain>
    </source>
</reference>
<accession>A0A9X4REQ4</accession>
<comment type="caution">
    <text evidence="5">The sequence shown here is derived from an EMBL/GenBank/DDBJ whole genome shotgun (WGS) entry which is preliminary data.</text>
</comment>
<dbReference type="EMBL" id="JANRHA010000011">
    <property type="protein sequence ID" value="MDG3016160.1"/>
    <property type="molecule type" value="Genomic_DNA"/>
</dbReference>
<dbReference type="NCBIfam" id="TIGR00996">
    <property type="entry name" value="Mtu_fam_mce"/>
    <property type="match status" value="1"/>
</dbReference>
<dbReference type="RefSeq" id="WP_277830131.1">
    <property type="nucleotide sequence ID" value="NZ_JAAIVF010000001.1"/>
</dbReference>
<dbReference type="InterPro" id="IPR024516">
    <property type="entry name" value="Mce_C"/>
</dbReference>
<dbReference type="PANTHER" id="PTHR33371">
    <property type="entry name" value="INTERMEMBRANE PHOSPHOLIPID TRANSPORT SYSTEM BINDING PROTEIN MLAD-RELATED"/>
    <property type="match status" value="1"/>
</dbReference>
<dbReference type="Proteomes" id="UP001152755">
    <property type="component" value="Unassembled WGS sequence"/>
</dbReference>
<dbReference type="Pfam" id="PF11887">
    <property type="entry name" value="Mce4_CUP1"/>
    <property type="match status" value="1"/>
</dbReference>
<evidence type="ECO:0000259" key="4">
    <source>
        <dbReference type="Pfam" id="PF11887"/>
    </source>
</evidence>
<keyword evidence="6" id="KW-1185">Reference proteome</keyword>
<evidence type="ECO:0000313" key="6">
    <source>
        <dbReference type="Proteomes" id="UP001152755"/>
    </source>
</evidence>
<feature type="domain" description="Mammalian cell entry C-terminal" evidence="4">
    <location>
        <begin position="122"/>
        <end position="296"/>
    </location>
</feature>
<dbReference type="InterPro" id="IPR005693">
    <property type="entry name" value="Mce"/>
</dbReference>
<feature type="region of interest" description="Disordered" evidence="1">
    <location>
        <begin position="382"/>
        <end position="416"/>
    </location>
</feature>
<name>A0A9X4REQ4_9ACTN</name>
<feature type="transmembrane region" description="Helical" evidence="2">
    <location>
        <begin position="12"/>
        <end position="33"/>
    </location>
</feature>
<gene>
    <name evidence="5" type="ORF">NVS88_16515</name>
</gene>
<dbReference type="GO" id="GO:0005576">
    <property type="term" value="C:extracellular region"/>
    <property type="evidence" value="ECO:0007669"/>
    <property type="project" value="TreeGrafter"/>
</dbReference>
<evidence type="ECO:0000313" key="5">
    <source>
        <dbReference type="EMBL" id="MDG3016160.1"/>
    </source>
</evidence>
<dbReference type="AlphaFoldDB" id="A0A9X4REQ4"/>
<proteinExistence type="predicted"/>
<evidence type="ECO:0000256" key="2">
    <source>
        <dbReference type="SAM" id="Phobius"/>
    </source>
</evidence>
<keyword evidence="2" id="KW-1133">Transmembrane helix</keyword>
<protein>
    <submittedName>
        <fullName evidence="5">MCE family protein</fullName>
    </submittedName>
</protein>
<dbReference type="Pfam" id="PF02470">
    <property type="entry name" value="MlaD"/>
    <property type="match status" value="1"/>
</dbReference>